<dbReference type="PANTHER" id="PTHR10443:SF12">
    <property type="entry name" value="DIPEPTIDASE"/>
    <property type="match status" value="1"/>
</dbReference>
<keyword evidence="1" id="KW-0224">Dipeptidase</keyword>
<dbReference type="SUPFAM" id="SSF51556">
    <property type="entry name" value="Metallo-dependent hydrolases"/>
    <property type="match status" value="1"/>
</dbReference>
<evidence type="ECO:0000313" key="2">
    <source>
        <dbReference type="Proteomes" id="UP000000245"/>
    </source>
</evidence>
<proteinExistence type="predicted"/>
<dbReference type="PROSITE" id="PS51365">
    <property type="entry name" value="RENAL_DIPEPTIDASE_2"/>
    <property type="match status" value="1"/>
</dbReference>
<protein>
    <submittedName>
        <fullName evidence="1">Membrane dipeptidase</fullName>
        <ecNumber evidence="1">3.4.13.19</ecNumber>
    </submittedName>
</protein>
<dbReference type="HOGENOM" id="CLU_031404_5_0_5"/>
<evidence type="ECO:0000313" key="1">
    <source>
        <dbReference type="EMBL" id="ABQ32274.1"/>
    </source>
</evidence>
<dbReference type="EMBL" id="CP000697">
    <property type="protein sequence ID" value="ABQ32274.1"/>
    <property type="molecule type" value="Genomic_DNA"/>
</dbReference>
<gene>
    <name evidence="1" type="ordered locus">Acry_3086</name>
</gene>
<dbReference type="RefSeq" id="WP_012040530.1">
    <property type="nucleotide sequence ID" value="NC_009484.1"/>
</dbReference>
<dbReference type="AlphaFoldDB" id="A5G342"/>
<dbReference type="STRING" id="349163.Acry_3086"/>
<name>A5G342_ACICJ</name>
<dbReference type="GO" id="GO:0006508">
    <property type="term" value="P:proteolysis"/>
    <property type="evidence" value="ECO:0007669"/>
    <property type="project" value="InterPro"/>
</dbReference>
<dbReference type="EC" id="3.4.13.19" evidence="1"/>
<dbReference type="Proteomes" id="UP000000245">
    <property type="component" value="Chromosome"/>
</dbReference>
<keyword evidence="2" id="KW-1185">Reference proteome</keyword>
<dbReference type="Gene3D" id="3.20.20.140">
    <property type="entry name" value="Metal-dependent hydrolases"/>
    <property type="match status" value="1"/>
</dbReference>
<dbReference type="InterPro" id="IPR008257">
    <property type="entry name" value="Pept_M19"/>
</dbReference>
<reference evidence="1 2" key="1">
    <citation type="submission" date="2007-05" db="EMBL/GenBank/DDBJ databases">
        <title>Complete sequence of chromosome of Acidiphilium cryptum JF-5.</title>
        <authorList>
            <consortium name="US DOE Joint Genome Institute"/>
            <person name="Copeland A."/>
            <person name="Lucas S."/>
            <person name="Lapidus A."/>
            <person name="Barry K."/>
            <person name="Detter J.C."/>
            <person name="Glavina del Rio T."/>
            <person name="Hammon N."/>
            <person name="Israni S."/>
            <person name="Dalin E."/>
            <person name="Tice H."/>
            <person name="Pitluck S."/>
            <person name="Sims D."/>
            <person name="Brettin T."/>
            <person name="Bruce D."/>
            <person name="Han C."/>
            <person name="Schmutz J."/>
            <person name="Larimer F."/>
            <person name="Land M."/>
            <person name="Hauser L."/>
            <person name="Kyrpides N."/>
            <person name="Kim E."/>
            <person name="Magnuson T."/>
            <person name="Richardson P."/>
        </authorList>
    </citation>
    <scope>NUCLEOTIDE SEQUENCE [LARGE SCALE GENOMIC DNA]</scope>
    <source>
        <strain evidence="1 2">JF-5</strain>
    </source>
</reference>
<dbReference type="CDD" id="cd01301">
    <property type="entry name" value="rDP_like"/>
    <property type="match status" value="1"/>
</dbReference>
<dbReference type="KEGG" id="acr:Acry_3086"/>
<accession>A5G342</accession>
<dbReference type="eggNOG" id="COG2355">
    <property type="taxonomic scope" value="Bacteria"/>
</dbReference>
<keyword evidence="1" id="KW-0378">Hydrolase</keyword>
<dbReference type="PANTHER" id="PTHR10443">
    <property type="entry name" value="MICROSOMAL DIPEPTIDASE"/>
    <property type="match status" value="1"/>
</dbReference>
<dbReference type="Pfam" id="PF01244">
    <property type="entry name" value="Peptidase_M19"/>
    <property type="match status" value="1"/>
</dbReference>
<dbReference type="GO" id="GO:0070573">
    <property type="term" value="F:metallodipeptidase activity"/>
    <property type="evidence" value="ECO:0007669"/>
    <property type="project" value="InterPro"/>
</dbReference>
<keyword evidence="1" id="KW-0645">Protease</keyword>
<organism evidence="1 2">
    <name type="scientific">Acidiphilium cryptum (strain JF-5)</name>
    <dbReference type="NCBI Taxonomy" id="349163"/>
    <lineage>
        <taxon>Bacteria</taxon>
        <taxon>Pseudomonadati</taxon>
        <taxon>Pseudomonadota</taxon>
        <taxon>Alphaproteobacteria</taxon>
        <taxon>Acetobacterales</taxon>
        <taxon>Acidocellaceae</taxon>
        <taxon>Acidiphilium</taxon>
    </lineage>
</organism>
<sequence>MTHQDLADLLVIDTHVDIPWPEGPDFLSDGPRCVDLPKVRRGGVGAVCFAAYVPQGRRDAAGHGAAKGRALAMLDAIAAMGNAPGAVLATTADAIAAAHRDDCFAVVPVVENGAALGGDLATLDDFAARGVRYMTMTHNGHNDLADAAIPRAEFGDAAVLHGGLSELGRAAVARMNELGILVDVSHAAKSTMMQAARLSRTPVIATHSCARALCDHPRNLDDEQLDMLAATGGLIQITMVSAFLKRGAKPPEIGVEAIADHVDYVVRRIGVEHVGIGTDFDGGGGVAGYMNAAETPALTAELVRRGYDRAALEKIWGGNFLRLLRQAEQVRQQGAAGPVSVAGAAPAAAR</sequence>
<dbReference type="InterPro" id="IPR032466">
    <property type="entry name" value="Metal_Hydrolase"/>
</dbReference>